<dbReference type="EMBL" id="VTAW01000016">
    <property type="protein sequence ID" value="TYT61590.1"/>
    <property type="molecule type" value="Genomic_DNA"/>
</dbReference>
<feature type="compositionally biased region" description="Acidic residues" evidence="3">
    <location>
        <begin position="15"/>
        <end position="24"/>
    </location>
</feature>
<dbReference type="Pfam" id="PF13649">
    <property type="entry name" value="Methyltransf_25"/>
    <property type="match status" value="1"/>
</dbReference>
<dbReference type="RefSeq" id="WP_149081918.1">
    <property type="nucleotide sequence ID" value="NZ_VTAW01000016.1"/>
</dbReference>
<dbReference type="PANTHER" id="PTHR43861:SF1">
    <property type="entry name" value="TRANS-ACONITATE 2-METHYLTRANSFERASE"/>
    <property type="match status" value="1"/>
</dbReference>
<keyword evidence="2 5" id="KW-0808">Transferase</keyword>
<protein>
    <submittedName>
        <fullName evidence="5">Class I SAM-dependent methyltransferase</fullName>
    </submittedName>
</protein>
<feature type="compositionally biased region" description="Basic and acidic residues" evidence="3">
    <location>
        <begin position="1"/>
        <end position="14"/>
    </location>
</feature>
<proteinExistence type="predicted"/>
<reference evidence="5 6" key="1">
    <citation type="submission" date="2019-08" db="EMBL/GenBank/DDBJ databases">
        <title>Archaea genome.</title>
        <authorList>
            <person name="Kajale S."/>
            <person name="Shouche Y."/>
            <person name="Deshpande N."/>
            <person name="Sharma A."/>
        </authorList>
    </citation>
    <scope>NUCLEOTIDE SEQUENCE [LARGE SCALE GENOMIC DNA]</scope>
    <source>
        <strain evidence="5 6">ESP3B_9</strain>
    </source>
</reference>
<dbReference type="Proteomes" id="UP000324104">
    <property type="component" value="Unassembled WGS sequence"/>
</dbReference>
<feature type="domain" description="Methyltransferase" evidence="4">
    <location>
        <begin position="46"/>
        <end position="152"/>
    </location>
</feature>
<accession>A0A5D5AQ53</accession>
<dbReference type="SUPFAM" id="SSF53335">
    <property type="entry name" value="S-adenosyl-L-methionine-dependent methyltransferases"/>
    <property type="match status" value="1"/>
</dbReference>
<evidence type="ECO:0000256" key="3">
    <source>
        <dbReference type="SAM" id="MobiDB-lite"/>
    </source>
</evidence>
<dbReference type="Gene3D" id="3.40.50.150">
    <property type="entry name" value="Vaccinia Virus protein VP39"/>
    <property type="match status" value="1"/>
</dbReference>
<evidence type="ECO:0000313" key="5">
    <source>
        <dbReference type="EMBL" id="TYT61590.1"/>
    </source>
</evidence>
<feature type="region of interest" description="Disordered" evidence="3">
    <location>
        <begin position="96"/>
        <end position="123"/>
    </location>
</feature>
<sequence length="237" mass="25630">MKKSREEHAARFDEIASEYDDEGSEEYRACANLVIEHAAPDEDDVVLDLGTGTGAIALALAPDAEYVVGRDISEGMLEEARAKADEAELENVEFGYGSFREPEYDGDVDAESSETPRSHTRSAGVDVVTSNFAMHHLSDEEKREAIAVIADVEPQKFVLGDVMFFGEPDPSEPFYSPEVDDPATVGVLADAFTDAGFSLTAVERVHGQVGVLVAERTPSAGERPVDRVTELETSDGE</sequence>
<keyword evidence="1 5" id="KW-0489">Methyltransferase</keyword>
<dbReference type="InterPro" id="IPR041698">
    <property type="entry name" value="Methyltransf_25"/>
</dbReference>
<dbReference type="PANTHER" id="PTHR43861">
    <property type="entry name" value="TRANS-ACONITATE 2-METHYLTRANSFERASE-RELATED"/>
    <property type="match status" value="1"/>
</dbReference>
<dbReference type="CDD" id="cd02440">
    <property type="entry name" value="AdoMet_MTases"/>
    <property type="match status" value="1"/>
</dbReference>
<comment type="caution">
    <text evidence="5">The sequence shown here is derived from an EMBL/GenBank/DDBJ whole genome shotgun (WGS) entry which is preliminary data.</text>
</comment>
<dbReference type="GO" id="GO:0008168">
    <property type="term" value="F:methyltransferase activity"/>
    <property type="evidence" value="ECO:0007669"/>
    <property type="project" value="UniProtKB-KW"/>
</dbReference>
<evidence type="ECO:0000259" key="4">
    <source>
        <dbReference type="Pfam" id="PF13649"/>
    </source>
</evidence>
<dbReference type="AlphaFoldDB" id="A0A5D5AQ53"/>
<gene>
    <name evidence="5" type="ORF">FYC77_12950</name>
</gene>
<dbReference type="InterPro" id="IPR029063">
    <property type="entry name" value="SAM-dependent_MTases_sf"/>
</dbReference>
<evidence type="ECO:0000256" key="2">
    <source>
        <dbReference type="ARBA" id="ARBA00022679"/>
    </source>
</evidence>
<organism evidence="5 6">
    <name type="scientific">Natrialba swarupiae</name>
    <dbReference type="NCBI Taxonomy" id="2448032"/>
    <lineage>
        <taxon>Archaea</taxon>
        <taxon>Methanobacteriati</taxon>
        <taxon>Methanobacteriota</taxon>
        <taxon>Stenosarchaea group</taxon>
        <taxon>Halobacteria</taxon>
        <taxon>Halobacteriales</taxon>
        <taxon>Natrialbaceae</taxon>
        <taxon>Natrialba</taxon>
    </lineage>
</organism>
<feature type="region of interest" description="Disordered" evidence="3">
    <location>
        <begin position="217"/>
        <end position="237"/>
    </location>
</feature>
<evidence type="ECO:0000256" key="1">
    <source>
        <dbReference type="ARBA" id="ARBA00022603"/>
    </source>
</evidence>
<feature type="region of interest" description="Disordered" evidence="3">
    <location>
        <begin position="1"/>
        <end position="24"/>
    </location>
</feature>
<evidence type="ECO:0000313" key="6">
    <source>
        <dbReference type="Proteomes" id="UP000324104"/>
    </source>
</evidence>
<keyword evidence="6" id="KW-1185">Reference proteome</keyword>
<name>A0A5D5AQ53_9EURY</name>
<dbReference type="GO" id="GO:0032259">
    <property type="term" value="P:methylation"/>
    <property type="evidence" value="ECO:0007669"/>
    <property type="project" value="UniProtKB-KW"/>
</dbReference>